<dbReference type="AlphaFoldDB" id="A0A9Q1GH74"/>
<dbReference type="Proteomes" id="UP001153076">
    <property type="component" value="Unassembled WGS sequence"/>
</dbReference>
<dbReference type="EMBL" id="JAKOGI010003061">
    <property type="protein sequence ID" value="KAJ8420907.1"/>
    <property type="molecule type" value="Genomic_DNA"/>
</dbReference>
<name>A0A9Q1GH74_9CARY</name>
<sequence>MPDYFVDHREVGGNYVNGVILLRTLDAERMRVSSFTVWNPSIRKSIEINPPGRLLAQHIRVGLGYESRSHDLKVVVMVCEETPWRDCPAPNPTQVPFPIWVHVYSLKSRAWSSSKVQTQWFKSLRFEDRSVFFNGAIHWVGCDVGMVPYPLYGSHVVAFNVKNEVFSTFGLPDGRAVNHSRVLAVVGESLALLDLYPGYSVVWVMEKYVTVKQEGLKMYEIKSMKIKDLAKSYRDKLVFVDTFVESLLLLTDDNND</sequence>
<dbReference type="NCBIfam" id="TIGR01640">
    <property type="entry name" value="F_box_assoc_1"/>
    <property type="match status" value="1"/>
</dbReference>
<evidence type="ECO:0000259" key="1">
    <source>
        <dbReference type="Pfam" id="PF07734"/>
    </source>
</evidence>
<dbReference type="InterPro" id="IPR006527">
    <property type="entry name" value="F-box-assoc_dom_typ1"/>
</dbReference>
<protein>
    <recommendedName>
        <fullName evidence="1">F-box associated beta-propeller type 1 domain-containing protein</fullName>
    </recommendedName>
</protein>
<accession>A0A9Q1GH74</accession>
<organism evidence="2 3">
    <name type="scientific">Carnegiea gigantea</name>
    <dbReference type="NCBI Taxonomy" id="171969"/>
    <lineage>
        <taxon>Eukaryota</taxon>
        <taxon>Viridiplantae</taxon>
        <taxon>Streptophyta</taxon>
        <taxon>Embryophyta</taxon>
        <taxon>Tracheophyta</taxon>
        <taxon>Spermatophyta</taxon>
        <taxon>Magnoliopsida</taxon>
        <taxon>eudicotyledons</taxon>
        <taxon>Gunneridae</taxon>
        <taxon>Pentapetalae</taxon>
        <taxon>Caryophyllales</taxon>
        <taxon>Cactineae</taxon>
        <taxon>Cactaceae</taxon>
        <taxon>Cactoideae</taxon>
        <taxon>Echinocereeae</taxon>
        <taxon>Carnegiea</taxon>
    </lineage>
</organism>
<evidence type="ECO:0000313" key="3">
    <source>
        <dbReference type="Proteomes" id="UP001153076"/>
    </source>
</evidence>
<comment type="caution">
    <text evidence="2">The sequence shown here is derived from an EMBL/GenBank/DDBJ whole genome shotgun (WGS) entry which is preliminary data.</text>
</comment>
<proteinExistence type="predicted"/>
<evidence type="ECO:0000313" key="2">
    <source>
        <dbReference type="EMBL" id="KAJ8420907.1"/>
    </source>
</evidence>
<dbReference type="InterPro" id="IPR050796">
    <property type="entry name" value="SCF_F-box_component"/>
</dbReference>
<feature type="domain" description="F-box associated beta-propeller type 1" evidence="1">
    <location>
        <begin position="26"/>
        <end position="252"/>
    </location>
</feature>
<dbReference type="Pfam" id="PF07734">
    <property type="entry name" value="FBA_1"/>
    <property type="match status" value="1"/>
</dbReference>
<dbReference type="PANTHER" id="PTHR31672:SF13">
    <property type="entry name" value="F-BOX PROTEIN CPR30-LIKE"/>
    <property type="match status" value="1"/>
</dbReference>
<dbReference type="OrthoDB" id="5314306at2759"/>
<reference evidence="2" key="1">
    <citation type="submission" date="2022-04" db="EMBL/GenBank/DDBJ databases">
        <title>Carnegiea gigantea Genome sequencing and assembly v2.</title>
        <authorList>
            <person name="Copetti D."/>
            <person name="Sanderson M.J."/>
            <person name="Burquez A."/>
            <person name="Wojciechowski M.F."/>
        </authorList>
    </citation>
    <scope>NUCLEOTIDE SEQUENCE</scope>
    <source>
        <strain evidence="2">SGP5-SGP5p</strain>
        <tissue evidence="2">Aerial part</tissue>
    </source>
</reference>
<dbReference type="PANTHER" id="PTHR31672">
    <property type="entry name" value="BNACNNG10540D PROTEIN"/>
    <property type="match status" value="1"/>
</dbReference>
<gene>
    <name evidence="2" type="ORF">Cgig2_000613</name>
</gene>
<dbReference type="InterPro" id="IPR017451">
    <property type="entry name" value="F-box-assoc_interact_dom"/>
</dbReference>
<keyword evidence="3" id="KW-1185">Reference proteome</keyword>